<keyword evidence="4" id="KW-0234">DNA repair</keyword>
<dbReference type="GO" id="GO:0032993">
    <property type="term" value="C:protein-DNA complex"/>
    <property type="evidence" value="ECO:0007669"/>
    <property type="project" value="TreeGrafter"/>
</dbReference>
<dbReference type="STRING" id="1238182.C882_3087"/>
<evidence type="ECO:0000256" key="2">
    <source>
        <dbReference type="ARBA" id="ARBA00012000"/>
    </source>
</evidence>
<gene>
    <name evidence="6" type="ORF">C882_3087</name>
</gene>
<keyword evidence="7" id="KW-1185">Reference proteome</keyword>
<dbReference type="GO" id="GO:0006285">
    <property type="term" value="P:base-excision repair, AP site formation"/>
    <property type="evidence" value="ECO:0007669"/>
    <property type="project" value="TreeGrafter"/>
</dbReference>
<evidence type="ECO:0000256" key="1">
    <source>
        <dbReference type="ARBA" id="ARBA00000086"/>
    </source>
</evidence>
<dbReference type="EMBL" id="ANHY01000004">
    <property type="protein sequence ID" value="EKV32023.1"/>
    <property type="molecule type" value="Genomic_DNA"/>
</dbReference>
<evidence type="ECO:0000313" key="6">
    <source>
        <dbReference type="EMBL" id="EKV32023.1"/>
    </source>
</evidence>
<dbReference type="GO" id="GO:0005737">
    <property type="term" value="C:cytoplasm"/>
    <property type="evidence" value="ECO:0007669"/>
    <property type="project" value="TreeGrafter"/>
</dbReference>
<evidence type="ECO:0000259" key="5">
    <source>
        <dbReference type="SMART" id="SM00478"/>
    </source>
</evidence>
<dbReference type="GO" id="GO:0043916">
    <property type="term" value="F:DNA-7-methylguanine glycosylase activity"/>
    <property type="evidence" value="ECO:0007669"/>
    <property type="project" value="TreeGrafter"/>
</dbReference>
<dbReference type="PANTHER" id="PTHR43003">
    <property type="entry name" value="DNA-3-METHYLADENINE GLYCOSYLASE"/>
    <property type="match status" value="1"/>
</dbReference>
<dbReference type="InterPro" id="IPR003265">
    <property type="entry name" value="HhH-GPD_domain"/>
</dbReference>
<dbReference type="Gene3D" id="1.10.1670.40">
    <property type="match status" value="1"/>
</dbReference>
<dbReference type="PANTHER" id="PTHR43003:SF13">
    <property type="entry name" value="DNA-3-METHYLADENINE GLYCOSYLASE 2"/>
    <property type="match status" value="1"/>
</dbReference>
<organism evidence="6 7">
    <name type="scientific">Caenispirillum salinarum AK4</name>
    <dbReference type="NCBI Taxonomy" id="1238182"/>
    <lineage>
        <taxon>Bacteria</taxon>
        <taxon>Pseudomonadati</taxon>
        <taxon>Pseudomonadota</taxon>
        <taxon>Alphaproteobacteria</taxon>
        <taxon>Rhodospirillales</taxon>
        <taxon>Novispirillaceae</taxon>
        <taxon>Caenispirillum</taxon>
    </lineage>
</organism>
<dbReference type="InterPro" id="IPR051912">
    <property type="entry name" value="Alkylbase_DNA_Glycosylase/TA"/>
</dbReference>
<comment type="caution">
    <text evidence="6">The sequence shown here is derived from an EMBL/GenBank/DDBJ whole genome shotgun (WGS) entry which is preliminary data.</text>
</comment>
<dbReference type="GO" id="GO:0008725">
    <property type="term" value="F:DNA-3-methyladenine glycosylase activity"/>
    <property type="evidence" value="ECO:0007669"/>
    <property type="project" value="TreeGrafter"/>
</dbReference>
<dbReference type="GO" id="GO:0006307">
    <property type="term" value="P:DNA alkylation repair"/>
    <property type="evidence" value="ECO:0007669"/>
    <property type="project" value="TreeGrafter"/>
</dbReference>
<dbReference type="AlphaFoldDB" id="K9HNY2"/>
<accession>K9HNY2</accession>
<proteinExistence type="predicted"/>
<dbReference type="Pfam" id="PF00730">
    <property type="entry name" value="HhH-GPD"/>
    <property type="match status" value="1"/>
</dbReference>
<dbReference type="EC" id="3.2.2.21" evidence="2"/>
<dbReference type="Gene3D" id="1.10.340.30">
    <property type="entry name" value="Hypothetical protein, domain 2"/>
    <property type="match status" value="1"/>
</dbReference>
<dbReference type="GO" id="GO:0032131">
    <property type="term" value="F:alkylated DNA binding"/>
    <property type="evidence" value="ECO:0007669"/>
    <property type="project" value="TreeGrafter"/>
</dbReference>
<dbReference type="SUPFAM" id="SSF48150">
    <property type="entry name" value="DNA-glycosylase"/>
    <property type="match status" value="1"/>
</dbReference>
<protein>
    <recommendedName>
        <fullName evidence="2">DNA-3-methyladenine glycosylase II</fullName>
        <ecNumber evidence="2">3.2.2.21</ecNumber>
    </recommendedName>
</protein>
<evidence type="ECO:0000256" key="3">
    <source>
        <dbReference type="ARBA" id="ARBA00022763"/>
    </source>
</evidence>
<feature type="domain" description="HhH-GPD" evidence="5">
    <location>
        <begin position="61"/>
        <end position="217"/>
    </location>
</feature>
<dbReference type="CDD" id="cd00056">
    <property type="entry name" value="ENDO3c"/>
    <property type="match status" value="1"/>
</dbReference>
<sequence>MDAASDRPAAASPLHDADRLADLLATVAEDCPRVARALAEVGPPAPRVRPAGFGSLLRIIIDQQVSTAAGAAIWDKTVAAFDGAGPTPEAVVAASEETLTACGLSRPKRRYVRALAERIVDGRLDVDALADAPDDAVRAALSPVPGIGPWSIDIYLLFCLGRTDVWPAGDLALQAACHALHDLPARPDAKAMTPLAEAWRPWRGAVALLLWRWYGRMLKPGGGGVPMAGGG</sequence>
<dbReference type="InterPro" id="IPR011257">
    <property type="entry name" value="DNA_glycosylase"/>
</dbReference>
<name>K9HNY2_9PROT</name>
<evidence type="ECO:0000256" key="4">
    <source>
        <dbReference type="ARBA" id="ARBA00023204"/>
    </source>
</evidence>
<dbReference type="eggNOG" id="COG0122">
    <property type="taxonomic scope" value="Bacteria"/>
</dbReference>
<reference evidence="6 7" key="1">
    <citation type="journal article" date="2013" name="Genome Announc.">
        <title>Draft Genome Sequence of an Alphaproteobacterium, Caenispirillum salinarum AK4(T), Isolated from a Solar Saltern.</title>
        <authorList>
            <person name="Khatri I."/>
            <person name="Singh A."/>
            <person name="Korpole S."/>
            <person name="Pinnaka A.K."/>
            <person name="Subramanian S."/>
        </authorList>
    </citation>
    <scope>NUCLEOTIDE SEQUENCE [LARGE SCALE GENOMIC DNA]</scope>
    <source>
        <strain evidence="6 7">AK4</strain>
    </source>
</reference>
<dbReference type="SMART" id="SM00478">
    <property type="entry name" value="ENDO3c"/>
    <property type="match status" value="1"/>
</dbReference>
<dbReference type="Proteomes" id="UP000009881">
    <property type="component" value="Unassembled WGS sequence"/>
</dbReference>
<evidence type="ECO:0000313" key="7">
    <source>
        <dbReference type="Proteomes" id="UP000009881"/>
    </source>
</evidence>
<comment type="catalytic activity">
    <reaction evidence="1">
        <text>Hydrolysis of alkylated DNA, releasing 3-methyladenine, 3-methylguanine, 7-methylguanine and 7-methyladenine.</text>
        <dbReference type="EC" id="3.2.2.21"/>
    </reaction>
</comment>
<dbReference type="OrthoDB" id="9811249at2"/>
<keyword evidence="3" id="KW-0227">DNA damage</keyword>
<dbReference type="RefSeq" id="WP_009539284.1">
    <property type="nucleotide sequence ID" value="NZ_ANHY01000004.1"/>
</dbReference>